<name>A0ACC2VKJ9_9TREE</name>
<accession>A0ACC2VKJ9</accession>
<organism evidence="1 2">
    <name type="scientific">Naganishia friedmannii</name>
    <dbReference type="NCBI Taxonomy" id="89922"/>
    <lineage>
        <taxon>Eukaryota</taxon>
        <taxon>Fungi</taxon>
        <taxon>Dikarya</taxon>
        <taxon>Basidiomycota</taxon>
        <taxon>Agaricomycotina</taxon>
        <taxon>Tremellomycetes</taxon>
        <taxon>Filobasidiales</taxon>
        <taxon>Filobasidiaceae</taxon>
        <taxon>Naganishia</taxon>
    </lineage>
</organism>
<dbReference type="Proteomes" id="UP001227268">
    <property type="component" value="Unassembled WGS sequence"/>
</dbReference>
<dbReference type="EMBL" id="JASBWT010000012">
    <property type="protein sequence ID" value="KAJ9099939.1"/>
    <property type="molecule type" value="Genomic_DNA"/>
</dbReference>
<sequence length="1532" mass="166003">MASSVNNADNVSPLKDMRKSSGDTLQHPPISNNAPMSSPIHHLQGNLSIDPSSANSMQASPIQVGFGSTSTSGGGTPQIRGQPFMNTGSIASMDSSRWHNPWTGMTLPQQQSPQLHVGGVEGFSQQSSQQVSRQSHSGFGSHGGTPIHQPSLNSLIPPRGRASHVTTPTSGGLDPNMFVGMDQGDTSQKAENRDQRQQQKLPQPPPLQQQNSGGRINLGWAAGGGQGSSLNVVGANASPVININPQTQTGGPQSGVNQPQLSGPGSTLSSRHGSPTAHTGSMSANAPWPDVQNPGAQLQQQRQSISHTGLIGMMAKNPASGQPTPISSPLAKQQPLQPPNSMMMSSHHQLNPDINMMHAMGLNMMRNGQEAEFMRRHSGAGTLSHSSGSNTPHTFVGPPGGPFANMPGQYNMAVPGMGMAPRPHNMAPHQGFDGGQHFPQQFPFNGNPHGLGPPHGMQSPSNPLGIAFGQQNQGPMDYQANMNQQGNFNPMFNSAMHQLSQGMMTSHNPGMPYIRPSLSLPSTPLTSAKSLDPGFPLGGHGIGNSHQHQPLVHSSLANKVDFPMPISAPVQPKLEPMDIEMSATGSRSAAHSRHGSPLLEATGSGNSPAGVKRSSSGTRKRDKDRPEPIYTFSGAQPVPAARNSIDDDGNLVSINAEGILHDQDSESHEAKIDHRKRKRNRTIQSCLPCHQNKRKCDRKKPCSRCKTLGLTGSCVYEVDHSRDENDPDQTENDHLRSRIAELEQVVRELRQKNSNKAPSAAVYPTVEAEPANKKRKVLVDRFAKFRYDEVMRSVHAPSLEDQQAHTSFPIRSSKPTDLNEEEEEHMDESSRKTSLSEHPELAESRRTSMADDPPVRHSSGDNHAEPYIANVKGEGDSIIGDAAGRKAYVGVPGGRQLLKSLKNLSESKTRNSGNVEPMPGVPEDLAFTGIFSDLRKTFPFTTIWSHDNFTGEIIGLLPTRSQSELIWDAFESEIACFFAAWHLPSLKADFRAFFAASQDEKILTPLGTLSVMLMICALGVMMRASQTEIFGETAGVTSSREAEIMIGIYLLNSERASDFWPELGSIIRQAICMGLHIDPMHIYPHMSQKDAEVRRRMWWTIAGLDALVCLSLGRPSSITYYTTKLPQDIPDDMLGDVAPENVKQSPVSNETTTFTYHAAYFALTIPSLDTLDRVFPTKRKYGRDGVLGWFAPPVEGQITDDNAAPDQGSSTYEDAIRLDDDIVSWYDLIPRKMRFVVDQDSTSTLLEQRTYWQIQQTLALCVKTNMIRLILHRPYLRMDPDAYPRSSSICFDAAHAILCAFKAMVGTKCSIVWSWWTMSLRAFHSAAVCAFLAMRQPSDPMAAICLADINGAVTIFEGRLSTWLKAHPVQADLCHGMVSLQTLTKTAIEQIRRQSESETKRPFTPTNTNGVGLSKANHPGRMDLSSLQAFPSTGIFPPSAGLALPASDIFDQALHAGRAVSPSGVGGSHGNGQSRDPPFNLDLTGLAGGAADAMALPQFWAELFGVPVAPTEVSGINPLLTAPYGEVKEEEP</sequence>
<protein>
    <submittedName>
        <fullName evidence="1">Uncharacterized protein</fullName>
    </submittedName>
</protein>
<keyword evidence="2" id="KW-1185">Reference proteome</keyword>
<reference evidence="1" key="1">
    <citation type="submission" date="2023-04" db="EMBL/GenBank/DDBJ databases">
        <title>Draft Genome sequencing of Naganishia species isolated from polar environments using Oxford Nanopore Technology.</title>
        <authorList>
            <person name="Leo P."/>
            <person name="Venkateswaran K."/>
        </authorList>
    </citation>
    <scope>NUCLEOTIDE SEQUENCE</scope>
    <source>
        <strain evidence="1">MNA-CCFEE 5423</strain>
    </source>
</reference>
<comment type="caution">
    <text evidence="1">The sequence shown here is derived from an EMBL/GenBank/DDBJ whole genome shotgun (WGS) entry which is preliminary data.</text>
</comment>
<gene>
    <name evidence="1" type="ORF">QFC21_003945</name>
</gene>
<evidence type="ECO:0000313" key="2">
    <source>
        <dbReference type="Proteomes" id="UP001227268"/>
    </source>
</evidence>
<proteinExistence type="predicted"/>
<evidence type="ECO:0000313" key="1">
    <source>
        <dbReference type="EMBL" id="KAJ9099939.1"/>
    </source>
</evidence>